<comment type="caution">
    <text evidence="1">The sequence shown here is derived from an EMBL/GenBank/DDBJ whole genome shotgun (WGS) entry which is preliminary data.</text>
</comment>
<organism evidence="1 2">
    <name type="scientific">Linnemannia gamsii</name>
    <dbReference type="NCBI Taxonomy" id="64522"/>
    <lineage>
        <taxon>Eukaryota</taxon>
        <taxon>Fungi</taxon>
        <taxon>Fungi incertae sedis</taxon>
        <taxon>Mucoromycota</taxon>
        <taxon>Mortierellomycotina</taxon>
        <taxon>Mortierellomycetes</taxon>
        <taxon>Mortierellales</taxon>
        <taxon>Mortierellaceae</taxon>
        <taxon>Linnemannia</taxon>
    </lineage>
</organism>
<sequence>MAALDQNPISRKFGSDVCSIPEPINCKCTKKSPICGQSFPEECGYETDALYSCEGGENSEPFFEAHCLDDPCLIQPGADTCSKPKINCKCKKLYVACGSSLPETCGFDANMLYSCKAGIDTDPVPVETFPSLDRVSTSKRLCMTARQEPTQTLLLANLALKDRV</sequence>
<dbReference type="EMBL" id="JAAAIM010000594">
    <property type="protein sequence ID" value="KAG0286214.1"/>
    <property type="molecule type" value="Genomic_DNA"/>
</dbReference>
<gene>
    <name evidence="1" type="ORF">BGZ96_009630</name>
</gene>
<protein>
    <submittedName>
        <fullName evidence="1">Uncharacterized protein</fullName>
    </submittedName>
</protein>
<name>A0ABQ7JWB9_9FUNG</name>
<evidence type="ECO:0000313" key="1">
    <source>
        <dbReference type="EMBL" id="KAG0286214.1"/>
    </source>
</evidence>
<dbReference type="Proteomes" id="UP001194696">
    <property type="component" value="Unassembled WGS sequence"/>
</dbReference>
<keyword evidence="2" id="KW-1185">Reference proteome</keyword>
<reference evidence="1 2" key="1">
    <citation type="journal article" date="2020" name="Fungal Divers.">
        <title>Resolving the Mortierellaceae phylogeny through synthesis of multi-gene phylogenetics and phylogenomics.</title>
        <authorList>
            <person name="Vandepol N."/>
            <person name="Liber J."/>
            <person name="Desiro A."/>
            <person name="Na H."/>
            <person name="Kennedy M."/>
            <person name="Barry K."/>
            <person name="Grigoriev I.V."/>
            <person name="Miller A.N."/>
            <person name="O'Donnell K."/>
            <person name="Stajich J.E."/>
            <person name="Bonito G."/>
        </authorList>
    </citation>
    <scope>NUCLEOTIDE SEQUENCE [LARGE SCALE GENOMIC DNA]</scope>
    <source>
        <strain evidence="1 2">AD045</strain>
    </source>
</reference>
<proteinExistence type="predicted"/>
<evidence type="ECO:0000313" key="2">
    <source>
        <dbReference type="Proteomes" id="UP001194696"/>
    </source>
</evidence>
<accession>A0ABQ7JWB9</accession>